<accession>F6DB28</accession>
<protein>
    <submittedName>
        <fullName evidence="1">Uncharacterized protein</fullName>
    </submittedName>
</protein>
<reference evidence="1 2" key="1">
    <citation type="submission" date="2011-05" db="EMBL/GenBank/DDBJ databases">
        <title>Complete sequence of Thioalkalimicrobium cyclicum ALM1.</title>
        <authorList>
            <consortium name="US DOE Joint Genome Institute"/>
            <person name="Lucas S."/>
            <person name="Han J."/>
            <person name="Lapidus A."/>
            <person name="Cheng J.-F."/>
            <person name="Goodwin L."/>
            <person name="Pitluck S."/>
            <person name="Peters L."/>
            <person name="Mikhailova N."/>
            <person name="Davenport K."/>
            <person name="Han C."/>
            <person name="Tapia R."/>
            <person name="Land M."/>
            <person name="Hauser L."/>
            <person name="Kyrpides N."/>
            <person name="Ivanova N."/>
            <person name="Pagani I."/>
            <person name="Kappler U."/>
            <person name="Woyke T."/>
        </authorList>
    </citation>
    <scope>NUCLEOTIDE SEQUENCE [LARGE SCALE GENOMIC DNA]</scope>
    <source>
        <strain evidence="2">DSM 14477 / JCM 11371 / ALM1</strain>
    </source>
</reference>
<dbReference type="KEGG" id="tcy:Thicy_1604"/>
<dbReference type="eggNOG" id="ENOG50344IQ">
    <property type="taxonomic scope" value="Bacteria"/>
</dbReference>
<dbReference type="AlphaFoldDB" id="F6DB28"/>
<dbReference type="RefSeq" id="WP_013836132.1">
    <property type="nucleotide sequence ID" value="NC_015581.1"/>
</dbReference>
<dbReference type="STRING" id="717773.Thicy_1604"/>
<sequence length="81" mass="9459">MTQQDYDQLSSLLPSQGWERVEFDGGQSHLMGWTVRSVWVQDAAKITLHHSERYNEVTFEAEANPLGLKWLREQGWGHIFE</sequence>
<dbReference type="Proteomes" id="UP000009232">
    <property type="component" value="Chromosome"/>
</dbReference>
<dbReference type="OrthoDB" id="5616152at2"/>
<evidence type="ECO:0000313" key="2">
    <source>
        <dbReference type="Proteomes" id="UP000009232"/>
    </source>
</evidence>
<proteinExistence type="predicted"/>
<dbReference type="EMBL" id="CP002776">
    <property type="protein sequence ID" value="AEG32361.1"/>
    <property type="molecule type" value="Genomic_DNA"/>
</dbReference>
<name>F6DB28_THICA</name>
<keyword evidence="2" id="KW-1185">Reference proteome</keyword>
<dbReference type="HOGENOM" id="CLU_2572794_0_0_6"/>
<evidence type="ECO:0000313" key="1">
    <source>
        <dbReference type="EMBL" id="AEG32361.1"/>
    </source>
</evidence>
<gene>
    <name evidence="1" type="ordered locus">Thicy_1604</name>
</gene>
<organism evidence="1 2">
    <name type="scientific">Thiomicrospira cyclica (strain DSM 14477 / JCM 11371 / ALM1)</name>
    <name type="common">Thioalkalimicrobium cyclicum</name>
    <dbReference type="NCBI Taxonomy" id="717773"/>
    <lineage>
        <taxon>Bacteria</taxon>
        <taxon>Pseudomonadati</taxon>
        <taxon>Pseudomonadota</taxon>
        <taxon>Gammaproteobacteria</taxon>
        <taxon>Thiotrichales</taxon>
        <taxon>Piscirickettsiaceae</taxon>
        <taxon>Thiomicrospira</taxon>
    </lineage>
</organism>